<reference evidence="1" key="1">
    <citation type="submission" date="2018-02" db="EMBL/GenBank/DDBJ databases">
        <title>The genomes of Aspergillus section Nigri reveals drivers in fungal speciation.</title>
        <authorList>
            <consortium name="DOE Joint Genome Institute"/>
            <person name="Vesth T.C."/>
            <person name="Nybo J."/>
            <person name="Theobald S."/>
            <person name="Brandl J."/>
            <person name="Frisvad J.C."/>
            <person name="Nielsen K.F."/>
            <person name="Lyhne E.K."/>
            <person name="Kogle M.E."/>
            <person name="Kuo A."/>
            <person name="Riley R."/>
            <person name="Clum A."/>
            <person name="Nolan M."/>
            <person name="Lipzen A."/>
            <person name="Salamov A."/>
            <person name="Henrissat B."/>
            <person name="Wiebenga A."/>
            <person name="De vries R.P."/>
            <person name="Grigoriev I.V."/>
            <person name="Mortensen U.H."/>
            <person name="Andersen M.R."/>
            <person name="Baker S.E."/>
        </authorList>
    </citation>
    <scope>NUCLEOTIDE SEQUENCE</scope>
    <source>
        <strain evidence="1">CBS 621.78</strain>
    </source>
</reference>
<accession>A0ACD1FZK2</accession>
<gene>
    <name evidence="1" type="ORF">BO95DRAFT_235124</name>
</gene>
<evidence type="ECO:0000313" key="1">
    <source>
        <dbReference type="EMBL" id="RAH42410.1"/>
    </source>
</evidence>
<keyword evidence="2" id="KW-1185">Reference proteome</keyword>
<proteinExistence type="predicted"/>
<dbReference type="EMBL" id="KZ825374">
    <property type="protein sequence ID" value="RAH42410.1"/>
    <property type="molecule type" value="Genomic_DNA"/>
</dbReference>
<protein>
    <submittedName>
        <fullName evidence="1">Uncharacterized protein</fullName>
    </submittedName>
</protein>
<dbReference type="Proteomes" id="UP000249057">
    <property type="component" value="Unassembled WGS sequence"/>
</dbReference>
<evidence type="ECO:0000313" key="2">
    <source>
        <dbReference type="Proteomes" id="UP000249057"/>
    </source>
</evidence>
<sequence>MSCVRISRCPTFSLAATATLIDRRYRHQIPSGVQLVSDGEEIVIHSTQYQDRCWHMLYDRHYQDDNNKTRLMPHQGMARMRFQSASQATIGEVMPPSCYRSMRKGASCLSSWSFFIVVPTLNLAQQQQQQLPMECGCVLVCYKLDIIQKQHIR</sequence>
<name>A0ACD1FZK2_9EURO</name>
<organism evidence="1 2">
    <name type="scientific">Aspergillus brunneoviolaceus CBS 621.78</name>
    <dbReference type="NCBI Taxonomy" id="1450534"/>
    <lineage>
        <taxon>Eukaryota</taxon>
        <taxon>Fungi</taxon>
        <taxon>Dikarya</taxon>
        <taxon>Ascomycota</taxon>
        <taxon>Pezizomycotina</taxon>
        <taxon>Eurotiomycetes</taxon>
        <taxon>Eurotiomycetidae</taxon>
        <taxon>Eurotiales</taxon>
        <taxon>Aspergillaceae</taxon>
        <taxon>Aspergillus</taxon>
        <taxon>Aspergillus subgen. Circumdati</taxon>
    </lineage>
</organism>